<feature type="transmembrane region" description="Helical" evidence="7">
    <location>
        <begin position="251"/>
        <end position="275"/>
    </location>
</feature>
<feature type="transmembrane region" description="Helical" evidence="7">
    <location>
        <begin position="163"/>
        <end position="181"/>
    </location>
</feature>
<dbReference type="InterPro" id="IPR011701">
    <property type="entry name" value="MFS"/>
</dbReference>
<gene>
    <name evidence="9" type="ORF">H4W26_001478</name>
</gene>
<feature type="transmembrane region" description="Helical" evidence="7">
    <location>
        <begin position="376"/>
        <end position="397"/>
    </location>
</feature>
<feature type="transmembrane region" description="Helical" evidence="7">
    <location>
        <begin position="187"/>
        <end position="206"/>
    </location>
</feature>
<feature type="transmembrane region" description="Helical" evidence="7">
    <location>
        <begin position="314"/>
        <end position="335"/>
    </location>
</feature>
<dbReference type="InterPro" id="IPR036259">
    <property type="entry name" value="MFS_trans_sf"/>
</dbReference>
<feature type="transmembrane region" description="Helical" evidence="7">
    <location>
        <begin position="71"/>
        <end position="90"/>
    </location>
</feature>
<evidence type="ECO:0000256" key="3">
    <source>
        <dbReference type="ARBA" id="ARBA00022692"/>
    </source>
</evidence>
<evidence type="ECO:0000313" key="9">
    <source>
        <dbReference type="EMBL" id="MBE1514723.1"/>
    </source>
</evidence>
<evidence type="ECO:0000256" key="6">
    <source>
        <dbReference type="SAM" id="MobiDB-lite"/>
    </source>
</evidence>
<feature type="region of interest" description="Disordered" evidence="6">
    <location>
        <begin position="1"/>
        <end position="28"/>
    </location>
</feature>
<dbReference type="Pfam" id="PF07690">
    <property type="entry name" value="MFS_1"/>
    <property type="match status" value="1"/>
</dbReference>
<dbReference type="Gene3D" id="1.20.1250.20">
    <property type="entry name" value="MFS general substrate transporter like domains"/>
    <property type="match status" value="1"/>
</dbReference>
<comment type="caution">
    <text evidence="9">The sequence shown here is derived from an EMBL/GenBank/DDBJ whole genome shotgun (WGS) entry which is preliminary data.</text>
</comment>
<evidence type="ECO:0000256" key="2">
    <source>
        <dbReference type="ARBA" id="ARBA00022475"/>
    </source>
</evidence>
<keyword evidence="5 7" id="KW-0472">Membrane</keyword>
<keyword evidence="4 7" id="KW-1133">Transmembrane helix</keyword>
<evidence type="ECO:0000313" key="10">
    <source>
        <dbReference type="Proteomes" id="UP000636579"/>
    </source>
</evidence>
<dbReference type="EMBL" id="JADBEE010000001">
    <property type="protein sequence ID" value="MBE1514723.1"/>
    <property type="molecule type" value="Genomic_DNA"/>
</dbReference>
<dbReference type="PROSITE" id="PS50850">
    <property type="entry name" value="MFS"/>
    <property type="match status" value="1"/>
</dbReference>
<keyword evidence="3 7" id="KW-0812">Transmembrane</keyword>
<feature type="domain" description="Major facilitator superfamily (MFS) profile" evidence="8">
    <location>
        <begin position="32"/>
        <end position="429"/>
    </location>
</feature>
<evidence type="ECO:0000256" key="7">
    <source>
        <dbReference type="SAM" id="Phobius"/>
    </source>
</evidence>
<dbReference type="PANTHER" id="PTHR43124:SF3">
    <property type="entry name" value="CHLORAMPHENICOL EFFLUX PUMP RV0191"/>
    <property type="match status" value="1"/>
</dbReference>
<dbReference type="InterPro" id="IPR020846">
    <property type="entry name" value="MFS_dom"/>
</dbReference>
<feature type="transmembrane region" description="Helical" evidence="7">
    <location>
        <begin position="287"/>
        <end position="307"/>
    </location>
</feature>
<protein>
    <submittedName>
        <fullName evidence="9">MFS family arabinose efflux permease</fullName>
    </submittedName>
</protein>
<feature type="transmembrane region" description="Helical" evidence="7">
    <location>
        <begin position="403"/>
        <end position="426"/>
    </location>
</feature>
<organism evidence="9 10">
    <name type="scientific">Nesterenkonia halotolerans</name>
    <dbReference type="NCBI Taxonomy" id="225325"/>
    <lineage>
        <taxon>Bacteria</taxon>
        <taxon>Bacillati</taxon>
        <taxon>Actinomycetota</taxon>
        <taxon>Actinomycetes</taxon>
        <taxon>Micrococcales</taxon>
        <taxon>Micrococcaceae</taxon>
        <taxon>Nesterenkonia</taxon>
    </lineage>
</organism>
<feature type="compositionally biased region" description="Polar residues" evidence="6">
    <location>
        <begin position="18"/>
        <end position="28"/>
    </location>
</feature>
<feature type="transmembrane region" description="Helical" evidence="7">
    <location>
        <begin position="33"/>
        <end position="59"/>
    </location>
</feature>
<feature type="compositionally biased region" description="Polar residues" evidence="6">
    <location>
        <begin position="1"/>
        <end position="10"/>
    </location>
</feature>
<dbReference type="InterPro" id="IPR050189">
    <property type="entry name" value="MFS_Efflux_Transporters"/>
</dbReference>
<name>A0ABR9J6X1_9MICC</name>
<proteinExistence type="predicted"/>
<accession>A0ABR9J6X1</accession>
<feature type="transmembrane region" description="Helical" evidence="7">
    <location>
        <begin position="125"/>
        <end position="151"/>
    </location>
</feature>
<evidence type="ECO:0000256" key="5">
    <source>
        <dbReference type="ARBA" id="ARBA00023136"/>
    </source>
</evidence>
<dbReference type="RefSeq" id="WP_192591440.1">
    <property type="nucleotide sequence ID" value="NZ_JADBEE010000001.1"/>
</dbReference>
<evidence type="ECO:0000256" key="1">
    <source>
        <dbReference type="ARBA" id="ARBA00004651"/>
    </source>
</evidence>
<feature type="region of interest" description="Disordered" evidence="6">
    <location>
        <begin position="212"/>
        <end position="236"/>
    </location>
</feature>
<evidence type="ECO:0000259" key="8">
    <source>
        <dbReference type="PROSITE" id="PS50850"/>
    </source>
</evidence>
<keyword evidence="10" id="KW-1185">Reference proteome</keyword>
<comment type="subcellular location">
    <subcellularLocation>
        <location evidence="1">Cell membrane</location>
        <topology evidence="1">Multi-pass membrane protein</topology>
    </subcellularLocation>
</comment>
<dbReference type="SUPFAM" id="SSF103473">
    <property type="entry name" value="MFS general substrate transporter"/>
    <property type="match status" value="1"/>
</dbReference>
<sequence>MLDTPGTQASPIGAARTTPATESANPPASSSGLGIAVAGMLLIAATYGMARFGVGLFAPRLAAERPELIEVLGWAAAAQFIAYSVAAVIAGRLADRRPRTGLVLAGSTATLGSLGVAVASEPLFFIASVVIAGMGGGFASPALVPVIDAMVALRARSTAQSMVNTGTGVGVIGAGLVAFIAPSVGMAWVVMAGLAGAAAASVLLPLRGRTELSSPRREPATSSTSWGADSGAGASLNPSPEVRAHAWRQMLLPGSAAVVVGSGSALLWTFGPLLVTDSGAVAADQVGWLWIVLGAGGLLGTLTGVLVTRVGEPVGWSITAGVLATASGVLAWALLGDHAALAYASMAIFGAGYMALTGVLILWARRLWPDHAGAGTSVLFIAVATGQAVGAAGFGLLQDTWSPTAMAVLAASLCLAGGAMATIGGWNRRAGS</sequence>
<reference evidence="9 10" key="1">
    <citation type="submission" date="2020-10" db="EMBL/GenBank/DDBJ databases">
        <title>Sequencing the genomes of 1000 actinobacteria strains.</title>
        <authorList>
            <person name="Klenk H.-P."/>
        </authorList>
    </citation>
    <scope>NUCLEOTIDE SEQUENCE [LARGE SCALE GENOMIC DNA]</scope>
    <source>
        <strain evidence="9 10">DSM 15474</strain>
    </source>
</reference>
<feature type="transmembrane region" description="Helical" evidence="7">
    <location>
        <begin position="341"/>
        <end position="364"/>
    </location>
</feature>
<dbReference type="Proteomes" id="UP000636579">
    <property type="component" value="Unassembled WGS sequence"/>
</dbReference>
<keyword evidence="2" id="KW-1003">Cell membrane</keyword>
<evidence type="ECO:0000256" key="4">
    <source>
        <dbReference type="ARBA" id="ARBA00022989"/>
    </source>
</evidence>
<dbReference type="PANTHER" id="PTHR43124">
    <property type="entry name" value="PURINE EFFLUX PUMP PBUE"/>
    <property type="match status" value="1"/>
</dbReference>